<name>A0ABW9QV29_9ACTN</name>
<sequence length="135" mass="14771">MSPGPAPIPATHRDLLDSPVATLATVGADGRPQVSEVWFLADDQTVRISLNTARQKTRNLRADPKCTLFILDLANPYRYLELRGDAELEPDPDYRFADRVGAKYGSDLRAHDGPGESRVTVTIRPARVNAVDMAG</sequence>
<dbReference type="EMBL" id="WJHE01000697">
    <property type="protein sequence ID" value="MST33715.1"/>
    <property type="molecule type" value="Genomic_DNA"/>
</dbReference>
<evidence type="ECO:0000256" key="1">
    <source>
        <dbReference type="ARBA" id="ARBA00023002"/>
    </source>
</evidence>
<comment type="caution">
    <text evidence="3">The sequence shown here is derived from an EMBL/GenBank/DDBJ whole genome shotgun (WGS) entry which is preliminary data.</text>
</comment>
<evidence type="ECO:0000313" key="3">
    <source>
        <dbReference type="EMBL" id="MST33715.1"/>
    </source>
</evidence>
<dbReference type="InterPro" id="IPR052019">
    <property type="entry name" value="F420H2_bilvrd_red/Heme_oxyg"/>
</dbReference>
<dbReference type="Pfam" id="PF01243">
    <property type="entry name" value="PNPOx_N"/>
    <property type="match status" value="1"/>
</dbReference>
<dbReference type="NCBIfam" id="TIGR03618">
    <property type="entry name" value="Rv1155_F420"/>
    <property type="match status" value="1"/>
</dbReference>
<evidence type="ECO:0000259" key="2">
    <source>
        <dbReference type="Pfam" id="PF01243"/>
    </source>
</evidence>
<dbReference type="InterPro" id="IPR011576">
    <property type="entry name" value="Pyridox_Oxase_N"/>
</dbReference>
<dbReference type="Proteomes" id="UP000437736">
    <property type="component" value="Unassembled WGS sequence"/>
</dbReference>
<keyword evidence="4" id="KW-1185">Reference proteome</keyword>
<reference evidence="3 4" key="1">
    <citation type="submission" date="2019-11" db="EMBL/GenBank/DDBJ databases">
        <title>Acidiferrimicrobium australis gen. nov., sp. nov., an acidophilic and obligately heterotrophic, member of the Actinobacteria that catalyses dissimilatory oxido- reduction of iron isolated from metal-rich acidic water in Chile.</title>
        <authorList>
            <person name="Gonzalez D."/>
            <person name="Huber K."/>
            <person name="Hedrich S."/>
            <person name="Rojas-Villalobos C."/>
            <person name="Quatrini R."/>
            <person name="Dinamarca M.A."/>
            <person name="Schwarz A."/>
            <person name="Canales C."/>
            <person name="Nancucheo I."/>
        </authorList>
    </citation>
    <scope>NUCLEOTIDE SEQUENCE [LARGE SCALE GENOMIC DNA]</scope>
    <source>
        <strain evidence="3 4">USS-CCA1</strain>
    </source>
</reference>
<gene>
    <name evidence="3" type="ORF">GHK86_13430</name>
</gene>
<keyword evidence="1" id="KW-0560">Oxidoreductase</keyword>
<proteinExistence type="predicted"/>
<dbReference type="PANTHER" id="PTHR35176">
    <property type="entry name" value="HEME OXYGENASE HI_0854-RELATED"/>
    <property type="match status" value="1"/>
</dbReference>
<organism evidence="3 4">
    <name type="scientific">Acidiferrimicrobium australe</name>
    <dbReference type="NCBI Taxonomy" id="2664430"/>
    <lineage>
        <taxon>Bacteria</taxon>
        <taxon>Bacillati</taxon>
        <taxon>Actinomycetota</taxon>
        <taxon>Acidimicrobiia</taxon>
        <taxon>Acidimicrobiales</taxon>
        <taxon>Acidimicrobiaceae</taxon>
        <taxon>Acidiferrimicrobium</taxon>
    </lineage>
</organism>
<dbReference type="InterPro" id="IPR019920">
    <property type="entry name" value="F420-binding_dom_put"/>
</dbReference>
<dbReference type="SUPFAM" id="SSF50475">
    <property type="entry name" value="FMN-binding split barrel"/>
    <property type="match status" value="1"/>
</dbReference>
<dbReference type="PANTHER" id="PTHR35176:SF6">
    <property type="entry name" value="HEME OXYGENASE HI_0854-RELATED"/>
    <property type="match status" value="1"/>
</dbReference>
<dbReference type="Gene3D" id="2.30.110.10">
    <property type="entry name" value="Electron Transport, Fmn-binding Protein, Chain A"/>
    <property type="match status" value="1"/>
</dbReference>
<accession>A0ABW9QV29</accession>
<protein>
    <submittedName>
        <fullName evidence="3">TIGR03618 family F420-dependent PPOX class oxidoreductase</fullName>
    </submittedName>
</protein>
<evidence type="ECO:0000313" key="4">
    <source>
        <dbReference type="Proteomes" id="UP000437736"/>
    </source>
</evidence>
<dbReference type="InterPro" id="IPR012349">
    <property type="entry name" value="Split_barrel_FMN-bd"/>
</dbReference>
<feature type="domain" description="Pyridoxamine 5'-phosphate oxidase N-terminal" evidence="2">
    <location>
        <begin position="11"/>
        <end position="131"/>
    </location>
</feature>